<dbReference type="AlphaFoldDB" id="A0AA86PTK8"/>
<dbReference type="SMART" id="SM00369">
    <property type="entry name" value="LRR_TYP"/>
    <property type="match status" value="4"/>
</dbReference>
<dbReference type="InterPro" id="IPR003591">
    <property type="entry name" value="Leu-rich_rpt_typical-subtyp"/>
</dbReference>
<sequence length="412" mass="47851">MQHNHVIRSKEDLLKHFGSSQILQIVNLQQMKDFLEINIKPEVQEDALNKNLLSFSLELVQKTKEFTLNSRKIEYIQIISFLTNLTELNLQWNKISDISSISKLKNLNKLNLRDNCIDDISELQSLPSLRHLDLKSNQLTTYTLALPNLVELQLACNKLKDISGLQYSSKLQKLDLSQTETTDLHIIPHQLFDLKELELSWNNLTDISCLSNFVGLQILSLGNNKQLTNIGPLKFCTQLTELTISVTNISDIWPLQFMKNLKTLYMALTQVVDLHPLQHLCKLEIIYAFTACILDVSPLSKLTKLKDLNFSYNKINNADTLMHHQNFSSYDLLNKKVPTTDELKFYNKILSVHSSHKKIRNIMYDKNFQQFRTFLTQKQNYVSTMFNNQTMMISKEFNLLVQFIQNSNTYLD</sequence>
<dbReference type="InterPro" id="IPR050836">
    <property type="entry name" value="SDS22/Internalin_LRR"/>
</dbReference>
<protein>
    <submittedName>
        <fullName evidence="3">Leucine-rich repeat domain-containing protein</fullName>
    </submittedName>
    <submittedName>
        <fullName evidence="4">Leucine-rich_repeat domain-containing protein</fullName>
    </submittedName>
</protein>
<dbReference type="PROSITE" id="PS51450">
    <property type="entry name" value="LRR"/>
    <property type="match status" value="4"/>
</dbReference>
<dbReference type="PANTHER" id="PTHR46652:SF3">
    <property type="entry name" value="LEUCINE-RICH REPEAT-CONTAINING PROTEIN 9"/>
    <property type="match status" value="1"/>
</dbReference>
<evidence type="ECO:0000256" key="2">
    <source>
        <dbReference type="ARBA" id="ARBA00022737"/>
    </source>
</evidence>
<dbReference type="Proteomes" id="UP001642409">
    <property type="component" value="Unassembled WGS sequence"/>
</dbReference>
<keyword evidence="5" id="KW-1185">Reference proteome</keyword>
<evidence type="ECO:0000313" key="3">
    <source>
        <dbReference type="EMBL" id="CAI9943308.1"/>
    </source>
</evidence>
<dbReference type="Gene3D" id="3.80.10.10">
    <property type="entry name" value="Ribonuclease Inhibitor"/>
    <property type="match status" value="1"/>
</dbReference>
<dbReference type="SMART" id="SM00365">
    <property type="entry name" value="LRR_SD22"/>
    <property type="match status" value="5"/>
</dbReference>
<dbReference type="EMBL" id="CAXDID020000147">
    <property type="protein sequence ID" value="CAL6040993.1"/>
    <property type="molecule type" value="Genomic_DNA"/>
</dbReference>
<reference evidence="4 5" key="2">
    <citation type="submission" date="2024-07" db="EMBL/GenBank/DDBJ databases">
        <authorList>
            <person name="Akdeniz Z."/>
        </authorList>
    </citation>
    <scope>NUCLEOTIDE SEQUENCE [LARGE SCALE GENOMIC DNA]</scope>
</reference>
<dbReference type="SUPFAM" id="SSF52058">
    <property type="entry name" value="L domain-like"/>
    <property type="match status" value="1"/>
</dbReference>
<evidence type="ECO:0000256" key="1">
    <source>
        <dbReference type="ARBA" id="ARBA00022614"/>
    </source>
</evidence>
<gene>
    <name evidence="3" type="ORF">HINF_LOCUS30953</name>
    <name evidence="4" type="ORF">HINF_LOCUS38646</name>
</gene>
<dbReference type="InterPro" id="IPR032675">
    <property type="entry name" value="LRR_dom_sf"/>
</dbReference>
<reference evidence="3" key="1">
    <citation type="submission" date="2023-06" db="EMBL/GenBank/DDBJ databases">
        <authorList>
            <person name="Kurt Z."/>
        </authorList>
    </citation>
    <scope>NUCLEOTIDE SEQUENCE</scope>
</reference>
<dbReference type="InterPro" id="IPR001611">
    <property type="entry name" value="Leu-rich_rpt"/>
</dbReference>
<evidence type="ECO:0000313" key="4">
    <source>
        <dbReference type="EMBL" id="CAL6040993.1"/>
    </source>
</evidence>
<proteinExistence type="predicted"/>
<dbReference type="EMBL" id="CATOUU010000714">
    <property type="protein sequence ID" value="CAI9943308.1"/>
    <property type="molecule type" value="Genomic_DNA"/>
</dbReference>
<comment type="caution">
    <text evidence="3">The sequence shown here is derived from an EMBL/GenBank/DDBJ whole genome shotgun (WGS) entry which is preliminary data.</text>
</comment>
<keyword evidence="1" id="KW-0433">Leucine-rich repeat</keyword>
<dbReference type="Pfam" id="PF13516">
    <property type="entry name" value="LRR_6"/>
    <property type="match status" value="2"/>
</dbReference>
<organism evidence="3">
    <name type="scientific">Hexamita inflata</name>
    <dbReference type="NCBI Taxonomy" id="28002"/>
    <lineage>
        <taxon>Eukaryota</taxon>
        <taxon>Metamonada</taxon>
        <taxon>Diplomonadida</taxon>
        <taxon>Hexamitidae</taxon>
        <taxon>Hexamitinae</taxon>
        <taxon>Hexamita</taxon>
    </lineage>
</organism>
<dbReference type="PANTHER" id="PTHR46652">
    <property type="entry name" value="LEUCINE-RICH REPEAT AND IQ DOMAIN-CONTAINING PROTEIN 1-RELATED"/>
    <property type="match status" value="1"/>
</dbReference>
<dbReference type="Pfam" id="PF13855">
    <property type="entry name" value="LRR_8"/>
    <property type="match status" value="1"/>
</dbReference>
<evidence type="ECO:0000313" key="5">
    <source>
        <dbReference type="Proteomes" id="UP001642409"/>
    </source>
</evidence>
<accession>A0AA86PTK8</accession>
<name>A0AA86PTK8_9EUKA</name>
<keyword evidence="2" id="KW-0677">Repeat</keyword>